<dbReference type="InterPro" id="IPR014016">
    <property type="entry name" value="UvrD-like_ATP-bd"/>
</dbReference>
<dbReference type="GO" id="GO:0033202">
    <property type="term" value="C:DNA helicase complex"/>
    <property type="evidence" value="ECO:0007669"/>
    <property type="project" value="TreeGrafter"/>
</dbReference>
<keyword evidence="6" id="KW-0238">DNA-binding</keyword>
<feature type="region of interest" description="Disordered" evidence="13">
    <location>
        <begin position="648"/>
        <end position="675"/>
    </location>
</feature>
<dbReference type="CDD" id="cd17932">
    <property type="entry name" value="DEXQc_UvrD"/>
    <property type="match status" value="1"/>
</dbReference>
<dbReference type="CDD" id="cd18807">
    <property type="entry name" value="SF1_C_UvrD"/>
    <property type="match status" value="1"/>
</dbReference>
<dbReference type="PROSITE" id="PS51217">
    <property type="entry name" value="UVRD_HELICASE_CTER"/>
    <property type="match status" value="1"/>
</dbReference>
<dbReference type="GO" id="GO:0003677">
    <property type="term" value="F:DNA binding"/>
    <property type="evidence" value="ECO:0007669"/>
    <property type="project" value="UniProtKB-KW"/>
</dbReference>
<proteinExistence type="inferred from homology"/>
<dbReference type="KEGG" id="rlc:K227x_47850"/>
<evidence type="ECO:0000256" key="8">
    <source>
        <dbReference type="ARBA" id="ARBA00034617"/>
    </source>
</evidence>
<feature type="binding site" evidence="12">
    <location>
        <begin position="27"/>
        <end position="34"/>
    </location>
    <ligand>
        <name>ATP</name>
        <dbReference type="ChEBI" id="CHEBI:30616"/>
    </ligand>
</feature>
<evidence type="ECO:0000256" key="7">
    <source>
        <dbReference type="ARBA" id="ARBA00023235"/>
    </source>
</evidence>
<organism evidence="16 17">
    <name type="scientific">Rubripirellula lacrimiformis</name>
    <dbReference type="NCBI Taxonomy" id="1930273"/>
    <lineage>
        <taxon>Bacteria</taxon>
        <taxon>Pseudomonadati</taxon>
        <taxon>Planctomycetota</taxon>
        <taxon>Planctomycetia</taxon>
        <taxon>Pirellulales</taxon>
        <taxon>Pirellulaceae</taxon>
        <taxon>Rubripirellula</taxon>
    </lineage>
</organism>
<feature type="domain" description="UvrD-like helicase ATP-binding" evidence="14">
    <location>
        <begin position="6"/>
        <end position="282"/>
    </location>
</feature>
<evidence type="ECO:0000256" key="9">
    <source>
        <dbReference type="ARBA" id="ARBA00034808"/>
    </source>
</evidence>
<dbReference type="AlphaFoldDB" id="A0A517NGW4"/>
<dbReference type="RefSeq" id="WP_145172976.1">
    <property type="nucleotide sequence ID" value="NZ_CP036525.1"/>
</dbReference>
<sequence>MDAIFENLTEAQREAVGHIEGPMLILAGPGSGKTRVVTHRIANMIHQGVPPWQIAALTFTNKAADEMRHRVDSLAPNQPVWMGTFHRFCAQLLRRYATMVGLAENYSIYDTQDSKQAMKRAVMAAGVSTTHASPDQIASSISHAKNRLMTPETMQGQILRPLDALAAKVYPVYQQQLLTANAVDFDDLLLHIANLLRENPEIRSELDNKYKYILVDEYQDTNLAQYAIVRALSIDQPNLAVTGDPDQSIYGWRGADLNNILDFEKDYPSVKTARLEKNYRSTPNILRAADQLIRHNRKRKAKDLFTDHPEGDAVVLRMFQDGYQEADGIADEIVHAIAEEGMKPSDFAIFCRMNALTRSLEHALRSRSLPYQIVNGVEFYQRREIKDLLAYLHLVNNPNHDVALMRVINTPTRGIGAKTVERIRDFADYNGIPMLEAARRAKDIEGLAKRAVTMIGKFIKIYDRLAIKATAPLEDLIRFLVEETEFEAYLEKTAVEQQDANPMSNVDELITAAVEFDRQHPEDGSLEAFLEQVALVADTDAIDGETDRVTIMTLHAAKGLEYPRVYIIAVEDDLLPHKRSKENEAQFEEERRLLFVGITRAKERLQLSCCKRRAVRGDTRPVIPSPFLNELPLDEIRRIESTGNRDWFDEEEDYDQSYPESWDLPDEDGSPGGDLDAVSETAPVIAPAGFEIDEVSQLPAEELAEVMKPKKKKNIVVAGLKTGADLLTSGTTPLMSYREGVLVRHSEHGEGTIIEVTGRGPKRTAKVIFPDGEFSFRLAFAKLELV</sequence>
<dbReference type="Proteomes" id="UP000318538">
    <property type="component" value="Chromosome"/>
</dbReference>
<comment type="similarity">
    <text evidence="1">Belongs to the helicase family. UvrD subfamily.</text>
</comment>
<accession>A0A517NGW4</accession>
<feature type="domain" description="UvrD-like helicase C-terminal" evidence="15">
    <location>
        <begin position="283"/>
        <end position="559"/>
    </location>
</feature>
<name>A0A517NGW4_9BACT</name>
<keyword evidence="7" id="KW-0413">Isomerase</keyword>
<evidence type="ECO:0000256" key="5">
    <source>
        <dbReference type="ARBA" id="ARBA00022840"/>
    </source>
</evidence>
<dbReference type="GO" id="GO:0016887">
    <property type="term" value="F:ATP hydrolysis activity"/>
    <property type="evidence" value="ECO:0007669"/>
    <property type="project" value="RHEA"/>
</dbReference>
<evidence type="ECO:0000259" key="14">
    <source>
        <dbReference type="PROSITE" id="PS51198"/>
    </source>
</evidence>
<dbReference type="GO" id="GO:0005524">
    <property type="term" value="F:ATP binding"/>
    <property type="evidence" value="ECO:0007669"/>
    <property type="project" value="UniProtKB-UniRule"/>
</dbReference>
<dbReference type="Gene3D" id="3.40.50.300">
    <property type="entry name" value="P-loop containing nucleotide triphosphate hydrolases"/>
    <property type="match status" value="2"/>
</dbReference>
<dbReference type="PROSITE" id="PS51198">
    <property type="entry name" value="UVRD_HELICASE_ATP_BIND"/>
    <property type="match status" value="1"/>
</dbReference>
<evidence type="ECO:0000256" key="10">
    <source>
        <dbReference type="ARBA" id="ARBA00034923"/>
    </source>
</evidence>
<dbReference type="InterPro" id="IPR014017">
    <property type="entry name" value="DNA_helicase_UvrD-like_C"/>
</dbReference>
<dbReference type="OrthoDB" id="9810135at2"/>
<dbReference type="FunFam" id="1.10.486.10:FF:000003">
    <property type="entry name" value="ATP-dependent DNA helicase"/>
    <property type="match status" value="1"/>
</dbReference>
<evidence type="ECO:0000256" key="6">
    <source>
        <dbReference type="ARBA" id="ARBA00023125"/>
    </source>
</evidence>
<dbReference type="EC" id="5.6.2.4" evidence="9"/>
<evidence type="ECO:0000256" key="13">
    <source>
        <dbReference type="SAM" id="MobiDB-lite"/>
    </source>
</evidence>
<dbReference type="InterPro" id="IPR027417">
    <property type="entry name" value="P-loop_NTPase"/>
</dbReference>
<dbReference type="PANTHER" id="PTHR11070:SF2">
    <property type="entry name" value="ATP-DEPENDENT DNA HELICASE SRS2"/>
    <property type="match status" value="1"/>
</dbReference>
<dbReference type="InterPro" id="IPR000212">
    <property type="entry name" value="DNA_helicase_UvrD/REP"/>
</dbReference>
<dbReference type="Pfam" id="PF00580">
    <property type="entry name" value="UvrD-helicase"/>
    <property type="match status" value="1"/>
</dbReference>
<gene>
    <name evidence="16" type="primary">pcrA_2</name>
    <name evidence="16" type="ORF">K227x_47850</name>
</gene>
<keyword evidence="17" id="KW-1185">Reference proteome</keyword>
<evidence type="ECO:0000259" key="15">
    <source>
        <dbReference type="PROSITE" id="PS51217"/>
    </source>
</evidence>
<dbReference type="InterPro" id="IPR013986">
    <property type="entry name" value="DExx_box_DNA_helicase_dom_sf"/>
</dbReference>
<dbReference type="Gene3D" id="1.10.10.160">
    <property type="match status" value="1"/>
</dbReference>
<dbReference type="Gene3D" id="1.10.486.10">
    <property type="entry name" value="PCRA, domain 4"/>
    <property type="match status" value="1"/>
</dbReference>
<evidence type="ECO:0000256" key="4">
    <source>
        <dbReference type="ARBA" id="ARBA00022806"/>
    </source>
</evidence>
<dbReference type="GO" id="GO:0043138">
    <property type="term" value="F:3'-5' DNA helicase activity"/>
    <property type="evidence" value="ECO:0007669"/>
    <property type="project" value="UniProtKB-EC"/>
</dbReference>
<evidence type="ECO:0000313" key="17">
    <source>
        <dbReference type="Proteomes" id="UP000318538"/>
    </source>
</evidence>
<dbReference type="PANTHER" id="PTHR11070">
    <property type="entry name" value="UVRD / RECB / PCRA DNA HELICASE FAMILY MEMBER"/>
    <property type="match status" value="1"/>
</dbReference>
<evidence type="ECO:0000313" key="16">
    <source>
        <dbReference type="EMBL" id="QDT06376.1"/>
    </source>
</evidence>
<dbReference type="SUPFAM" id="SSF52540">
    <property type="entry name" value="P-loop containing nucleoside triphosphate hydrolases"/>
    <property type="match status" value="1"/>
</dbReference>
<keyword evidence="5 12" id="KW-0067">ATP-binding</keyword>
<evidence type="ECO:0000256" key="12">
    <source>
        <dbReference type="PROSITE-ProRule" id="PRU00560"/>
    </source>
</evidence>
<dbReference type="Pfam" id="PF13361">
    <property type="entry name" value="UvrD_C"/>
    <property type="match status" value="1"/>
</dbReference>
<keyword evidence="2 12" id="KW-0547">Nucleotide-binding</keyword>
<dbReference type="GO" id="GO:0005829">
    <property type="term" value="C:cytosol"/>
    <property type="evidence" value="ECO:0007669"/>
    <property type="project" value="TreeGrafter"/>
</dbReference>
<evidence type="ECO:0000256" key="1">
    <source>
        <dbReference type="ARBA" id="ARBA00009922"/>
    </source>
</evidence>
<evidence type="ECO:0000256" key="2">
    <source>
        <dbReference type="ARBA" id="ARBA00022741"/>
    </source>
</evidence>
<comment type="catalytic activity">
    <reaction evidence="8">
        <text>Couples ATP hydrolysis with the unwinding of duplex DNA by translocating in the 3'-5' direction.</text>
        <dbReference type="EC" id="5.6.2.4"/>
    </reaction>
</comment>
<evidence type="ECO:0000256" key="3">
    <source>
        <dbReference type="ARBA" id="ARBA00022801"/>
    </source>
</evidence>
<keyword evidence="4 12" id="KW-0347">Helicase</keyword>
<keyword evidence="3 12" id="KW-0378">Hydrolase</keyword>
<reference evidence="16 17" key="1">
    <citation type="submission" date="2019-02" db="EMBL/GenBank/DDBJ databases">
        <title>Deep-cultivation of Planctomycetes and their phenomic and genomic characterization uncovers novel biology.</title>
        <authorList>
            <person name="Wiegand S."/>
            <person name="Jogler M."/>
            <person name="Boedeker C."/>
            <person name="Pinto D."/>
            <person name="Vollmers J."/>
            <person name="Rivas-Marin E."/>
            <person name="Kohn T."/>
            <person name="Peeters S.H."/>
            <person name="Heuer A."/>
            <person name="Rast P."/>
            <person name="Oberbeckmann S."/>
            <person name="Bunk B."/>
            <person name="Jeske O."/>
            <person name="Meyerdierks A."/>
            <person name="Storesund J.E."/>
            <person name="Kallscheuer N."/>
            <person name="Luecker S."/>
            <person name="Lage O.M."/>
            <person name="Pohl T."/>
            <person name="Merkel B.J."/>
            <person name="Hornburger P."/>
            <person name="Mueller R.-W."/>
            <person name="Bruemmer F."/>
            <person name="Labrenz M."/>
            <person name="Spormann A.M."/>
            <person name="Op den Camp H."/>
            <person name="Overmann J."/>
            <person name="Amann R."/>
            <person name="Jetten M.S.M."/>
            <person name="Mascher T."/>
            <person name="Medema M.H."/>
            <person name="Devos D.P."/>
            <person name="Kaster A.-K."/>
            <person name="Ovreas L."/>
            <person name="Rohde M."/>
            <person name="Galperin M.Y."/>
            <person name="Jogler C."/>
        </authorList>
    </citation>
    <scope>NUCLEOTIDE SEQUENCE [LARGE SCALE GENOMIC DNA]</scope>
    <source>
        <strain evidence="16 17">K22_7</strain>
    </source>
</reference>
<evidence type="ECO:0000256" key="11">
    <source>
        <dbReference type="ARBA" id="ARBA00048988"/>
    </source>
</evidence>
<dbReference type="EMBL" id="CP036525">
    <property type="protein sequence ID" value="QDT06376.1"/>
    <property type="molecule type" value="Genomic_DNA"/>
</dbReference>
<protein>
    <recommendedName>
        <fullName evidence="9">DNA 3'-5' helicase</fullName>
        <ecNumber evidence="9">5.6.2.4</ecNumber>
    </recommendedName>
    <alternativeName>
        <fullName evidence="10">DNA 3'-5' helicase II</fullName>
    </alternativeName>
</protein>
<dbReference type="GO" id="GO:0000725">
    <property type="term" value="P:recombinational repair"/>
    <property type="evidence" value="ECO:0007669"/>
    <property type="project" value="TreeGrafter"/>
</dbReference>
<comment type="catalytic activity">
    <reaction evidence="11">
        <text>ATP + H2O = ADP + phosphate + H(+)</text>
        <dbReference type="Rhea" id="RHEA:13065"/>
        <dbReference type="ChEBI" id="CHEBI:15377"/>
        <dbReference type="ChEBI" id="CHEBI:15378"/>
        <dbReference type="ChEBI" id="CHEBI:30616"/>
        <dbReference type="ChEBI" id="CHEBI:43474"/>
        <dbReference type="ChEBI" id="CHEBI:456216"/>
        <dbReference type="EC" id="5.6.2.4"/>
    </reaction>
</comment>